<protein>
    <submittedName>
        <fullName evidence="2">Uncharacterized protein</fullName>
    </submittedName>
</protein>
<evidence type="ECO:0000256" key="1">
    <source>
        <dbReference type="SAM" id="MobiDB-lite"/>
    </source>
</evidence>
<sequence length="107" mass="12112">DIKEEPLEMKDELMDDCKQEEPIVDQSPCLDASSEIKEESLDIKDEPIVELSYAKEEEPNTDDASNDTVNENESVEIKDELVNEFVDVIQDELIADMYCPSTGTSRP</sequence>
<keyword evidence="3" id="KW-1185">Reference proteome</keyword>
<evidence type="ECO:0000313" key="3">
    <source>
        <dbReference type="Proteomes" id="UP001328107"/>
    </source>
</evidence>
<feature type="non-terminal residue" evidence="2">
    <location>
        <position position="107"/>
    </location>
</feature>
<organism evidence="2 3">
    <name type="scientific">Pristionchus mayeri</name>
    <dbReference type="NCBI Taxonomy" id="1317129"/>
    <lineage>
        <taxon>Eukaryota</taxon>
        <taxon>Metazoa</taxon>
        <taxon>Ecdysozoa</taxon>
        <taxon>Nematoda</taxon>
        <taxon>Chromadorea</taxon>
        <taxon>Rhabditida</taxon>
        <taxon>Rhabditina</taxon>
        <taxon>Diplogasteromorpha</taxon>
        <taxon>Diplogasteroidea</taxon>
        <taxon>Neodiplogasteridae</taxon>
        <taxon>Pristionchus</taxon>
    </lineage>
</organism>
<comment type="caution">
    <text evidence="2">The sequence shown here is derived from an EMBL/GenBank/DDBJ whole genome shotgun (WGS) entry which is preliminary data.</text>
</comment>
<accession>A0AAN5D779</accession>
<feature type="non-terminal residue" evidence="2">
    <location>
        <position position="1"/>
    </location>
</feature>
<gene>
    <name evidence="2" type="ORF">PMAYCL1PPCAC_27881</name>
</gene>
<dbReference type="AlphaFoldDB" id="A0AAN5D779"/>
<dbReference type="Proteomes" id="UP001328107">
    <property type="component" value="Unassembled WGS sequence"/>
</dbReference>
<dbReference type="EMBL" id="BTRK01000006">
    <property type="protein sequence ID" value="GMR57686.1"/>
    <property type="molecule type" value="Genomic_DNA"/>
</dbReference>
<evidence type="ECO:0000313" key="2">
    <source>
        <dbReference type="EMBL" id="GMR57686.1"/>
    </source>
</evidence>
<reference evidence="3" key="1">
    <citation type="submission" date="2022-10" db="EMBL/GenBank/DDBJ databases">
        <title>Genome assembly of Pristionchus species.</title>
        <authorList>
            <person name="Yoshida K."/>
            <person name="Sommer R.J."/>
        </authorList>
    </citation>
    <scope>NUCLEOTIDE SEQUENCE [LARGE SCALE GENOMIC DNA]</scope>
    <source>
        <strain evidence="3">RS5460</strain>
    </source>
</reference>
<name>A0AAN5D779_9BILA</name>
<feature type="region of interest" description="Disordered" evidence="1">
    <location>
        <begin position="53"/>
        <end position="75"/>
    </location>
</feature>
<proteinExistence type="predicted"/>